<reference evidence="2" key="1">
    <citation type="submission" date="2018-10" db="EMBL/GenBank/DDBJ databases">
        <title>Hidden diversity of soil giant viruses.</title>
        <authorList>
            <person name="Schulz F."/>
            <person name="Alteio L."/>
            <person name="Goudeau D."/>
            <person name="Ryan E.M."/>
            <person name="Malmstrom R.R."/>
            <person name="Blanchard J."/>
            <person name="Woyke T."/>
        </authorList>
    </citation>
    <scope>NUCLEOTIDE SEQUENCE</scope>
    <source>
        <strain evidence="2">SYV1</strain>
    </source>
</reference>
<evidence type="ECO:0000313" key="2">
    <source>
        <dbReference type="EMBL" id="AYV87095.1"/>
    </source>
</evidence>
<sequence length="342" mass="39895">MSFKRSTTDYPLVDKEDKKTDLSSDKRFKCGNMNDMNVLTDDLENNHQDMNHDMNQNTLREVIEKFTAKVSSWEEYSIFSHTLRQNTKLLYLSITSFEPSSMDVRFTVISKKRGINLLDHLIDLFPSLQLMQAEFRGDLLDLNKDAQFLDVTSISTWIECTQYLEALLTCTEIDIHALFITRLDKVDEYGSTLFTVRWVLEIPDSTLEEYGWESEHEIFDFVLDHMIMELNLSIDHRGGDIIDNFMLTHLTHLTPLTNQLNQTHQAQTIESEQMEEIDEANEVNEIDELLVSERYERYEISQNAEHSQEVQNIPNDHREESCSLTPSTTQTTQTTQQLVESF</sequence>
<name>A0A3G5AIS0_9VIRU</name>
<proteinExistence type="predicted"/>
<dbReference type="EMBL" id="MK072530">
    <property type="protein sequence ID" value="AYV87095.1"/>
    <property type="molecule type" value="Genomic_DNA"/>
</dbReference>
<accession>A0A3G5AIS0</accession>
<gene>
    <name evidence="2" type="ORF">Sylvanvirus24_10</name>
</gene>
<protein>
    <submittedName>
        <fullName evidence="2">Uncharacterized protein</fullName>
    </submittedName>
</protein>
<feature type="compositionally biased region" description="Polar residues" evidence="1">
    <location>
        <begin position="302"/>
        <end position="314"/>
    </location>
</feature>
<organism evidence="2">
    <name type="scientific">Sylvanvirus sp</name>
    <dbReference type="NCBI Taxonomy" id="2487774"/>
    <lineage>
        <taxon>Viruses</taxon>
    </lineage>
</organism>
<evidence type="ECO:0000256" key="1">
    <source>
        <dbReference type="SAM" id="MobiDB-lite"/>
    </source>
</evidence>
<feature type="region of interest" description="Disordered" evidence="1">
    <location>
        <begin position="302"/>
        <end position="334"/>
    </location>
</feature>